<feature type="region of interest" description="Disordered" evidence="1">
    <location>
        <begin position="121"/>
        <end position="147"/>
    </location>
</feature>
<comment type="caution">
    <text evidence="2">The sequence shown here is derived from an EMBL/GenBank/DDBJ whole genome shotgun (WGS) entry which is preliminary data.</text>
</comment>
<sequence>MPARGKYLNPSRNPAPPLAAPAASLRHSAFALLLRQDGYAGIGGASSAGCLKSTFWRVYDVKRVSPIPLGQAALEEQPAAWAGRILLKQTLRFPAPPRPLCAPHPSVSSIVCEAGLDGKKIQTLSPGETPPPIFDELRHRKEQKKNQ</sequence>
<reference evidence="2" key="1">
    <citation type="journal article" date="2023" name="Science">
        <title>Genome structures resolve the early diversification of teleost fishes.</title>
        <authorList>
            <person name="Parey E."/>
            <person name="Louis A."/>
            <person name="Montfort J."/>
            <person name="Bouchez O."/>
            <person name="Roques C."/>
            <person name="Iampietro C."/>
            <person name="Lluch J."/>
            <person name="Castinel A."/>
            <person name="Donnadieu C."/>
            <person name="Desvignes T."/>
            <person name="Floi Bucao C."/>
            <person name="Jouanno E."/>
            <person name="Wen M."/>
            <person name="Mejri S."/>
            <person name="Dirks R."/>
            <person name="Jansen H."/>
            <person name="Henkel C."/>
            <person name="Chen W.J."/>
            <person name="Zahm M."/>
            <person name="Cabau C."/>
            <person name="Klopp C."/>
            <person name="Thompson A.W."/>
            <person name="Robinson-Rechavi M."/>
            <person name="Braasch I."/>
            <person name="Lecointre G."/>
            <person name="Bobe J."/>
            <person name="Postlethwait J.H."/>
            <person name="Berthelot C."/>
            <person name="Roest Crollius H."/>
            <person name="Guiguen Y."/>
        </authorList>
    </citation>
    <scope>NUCLEOTIDE SEQUENCE</scope>
    <source>
        <strain evidence="2">WJC10195</strain>
    </source>
</reference>
<feature type="compositionally biased region" description="Basic and acidic residues" evidence="1">
    <location>
        <begin position="135"/>
        <end position="147"/>
    </location>
</feature>
<feature type="region of interest" description="Disordered" evidence="1">
    <location>
        <begin position="1"/>
        <end position="20"/>
    </location>
</feature>
<protein>
    <submittedName>
        <fullName evidence="2">Uncharacterized protein</fullName>
    </submittedName>
</protein>
<organism evidence="2 3">
    <name type="scientific">Synaphobranchus kaupii</name>
    <name type="common">Kaup's arrowtooth eel</name>
    <dbReference type="NCBI Taxonomy" id="118154"/>
    <lineage>
        <taxon>Eukaryota</taxon>
        <taxon>Metazoa</taxon>
        <taxon>Chordata</taxon>
        <taxon>Craniata</taxon>
        <taxon>Vertebrata</taxon>
        <taxon>Euteleostomi</taxon>
        <taxon>Actinopterygii</taxon>
        <taxon>Neopterygii</taxon>
        <taxon>Teleostei</taxon>
        <taxon>Anguilliformes</taxon>
        <taxon>Synaphobranchidae</taxon>
        <taxon>Synaphobranchus</taxon>
    </lineage>
</organism>
<evidence type="ECO:0000313" key="2">
    <source>
        <dbReference type="EMBL" id="KAJ8374923.1"/>
    </source>
</evidence>
<dbReference type="AlphaFoldDB" id="A0A9Q1G4M5"/>
<keyword evidence="3" id="KW-1185">Reference proteome</keyword>
<dbReference type="EMBL" id="JAINUF010000002">
    <property type="protein sequence ID" value="KAJ8374923.1"/>
    <property type="molecule type" value="Genomic_DNA"/>
</dbReference>
<dbReference type="Proteomes" id="UP001152622">
    <property type="component" value="Chromosome 2"/>
</dbReference>
<accession>A0A9Q1G4M5</accession>
<gene>
    <name evidence="2" type="ORF">SKAU_G00055030</name>
</gene>
<proteinExistence type="predicted"/>
<evidence type="ECO:0000313" key="3">
    <source>
        <dbReference type="Proteomes" id="UP001152622"/>
    </source>
</evidence>
<name>A0A9Q1G4M5_SYNKA</name>
<evidence type="ECO:0000256" key="1">
    <source>
        <dbReference type="SAM" id="MobiDB-lite"/>
    </source>
</evidence>